<dbReference type="Pfam" id="PF02469">
    <property type="entry name" value="Fasciclin"/>
    <property type="match status" value="1"/>
</dbReference>
<dbReference type="AlphaFoldDB" id="A0A6I4UTA3"/>
<protein>
    <recommendedName>
        <fullName evidence="1">FAS1 domain-containing protein</fullName>
    </recommendedName>
</protein>
<comment type="caution">
    <text evidence="2">The sequence shown here is derived from an EMBL/GenBank/DDBJ whole genome shotgun (WGS) entry which is preliminary data.</text>
</comment>
<dbReference type="SMART" id="SM00554">
    <property type="entry name" value="FAS1"/>
    <property type="match status" value="1"/>
</dbReference>
<accession>A0A6I4UTA3</accession>
<proteinExistence type="predicted"/>
<evidence type="ECO:0000313" key="3">
    <source>
        <dbReference type="Proteomes" id="UP000469159"/>
    </source>
</evidence>
<dbReference type="EMBL" id="WTYK01000004">
    <property type="protein sequence ID" value="MXP41706.1"/>
    <property type="molecule type" value="Genomic_DNA"/>
</dbReference>
<sequence>MDFVNLRILTALAAATLALGGCAEEAEQGQAGQEAGSETENETLAQAIAGADNLSSAAKALGDVGLAPVFDGAGSYTILVPNNDAFAALGEVHDAGAGTEHRAALAAILRDHIVPGYLTPADIGAAIDAQGGTVRAETMGEQTLRFSRDGESIRVTSDDGSSALIAGEALRASNGVAIPLDGVLKDLTPA</sequence>
<dbReference type="OrthoDB" id="7507228at2"/>
<gene>
    <name evidence="2" type="ORF">GRI75_08630</name>
</gene>
<keyword evidence="3" id="KW-1185">Reference proteome</keyword>
<dbReference type="Gene3D" id="2.30.180.10">
    <property type="entry name" value="FAS1 domain"/>
    <property type="match status" value="1"/>
</dbReference>
<dbReference type="SUPFAM" id="SSF82153">
    <property type="entry name" value="FAS1 domain"/>
    <property type="match status" value="1"/>
</dbReference>
<name>A0A6I4UTA3_9SPHN</name>
<dbReference type="PROSITE" id="PS50213">
    <property type="entry name" value="FAS1"/>
    <property type="match status" value="1"/>
</dbReference>
<dbReference type="InterPro" id="IPR000782">
    <property type="entry name" value="FAS1_domain"/>
</dbReference>
<evidence type="ECO:0000259" key="1">
    <source>
        <dbReference type="PROSITE" id="PS50213"/>
    </source>
</evidence>
<feature type="domain" description="FAS1" evidence="1">
    <location>
        <begin position="41"/>
        <end position="184"/>
    </location>
</feature>
<dbReference type="InterPro" id="IPR036378">
    <property type="entry name" value="FAS1_dom_sf"/>
</dbReference>
<dbReference type="RefSeq" id="WP_160746555.1">
    <property type="nucleotide sequence ID" value="NZ_WTYK01000004.1"/>
</dbReference>
<evidence type="ECO:0000313" key="2">
    <source>
        <dbReference type="EMBL" id="MXP41706.1"/>
    </source>
</evidence>
<reference evidence="2 3" key="1">
    <citation type="submission" date="2019-12" db="EMBL/GenBank/DDBJ databases">
        <title>Genomic-based taxomic classification of the family Erythrobacteraceae.</title>
        <authorList>
            <person name="Xu L."/>
        </authorList>
    </citation>
    <scope>NUCLEOTIDE SEQUENCE [LARGE SCALE GENOMIC DNA]</scope>
    <source>
        <strain evidence="2 3">MCCC 1K02066</strain>
    </source>
</reference>
<dbReference type="PROSITE" id="PS51257">
    <property type="entry name" value="PROKAR_LIPOPROTEIN"/>
    <property type="match status" value="1"/>
</dbReference>
<dbReference type="Proteomes" id="UP000469159">
    <property type="component" value="Unassembled WGS sequence"/>
</dbReference>
<organism evidence="2 3">
    <name type="scientific">Croceibacterium soli</name>
    <dbReference type="NCBI Taxonomy" id="1739690"/>
    <lineage>
        <taxon>Bacteria</taxon>
        <taxon>Pseudomonadati</taxon>
        <taxon>Pseudomonadota</taxon>
        <taxon>Alphaproteobacteria</taxon>
        <taxon>Sphingomonadales</taxon>
        <taxon>Erythrobacteraceae</taxon>
        <taxon>Croceibacterium</taxon>
    </lineage>
</organism>